<accession>A0A813KA28</accession>
<gene>
    <name evidence="2" type="ORF">PGLA2088_LOCUS30697</name>
</gene>
<dbReference type="EMBL" id="CAJNNW010028937">
    <property type="protein sequence ID" value="CAE8698359.1"/>
    <property type="molecule type" value="Genomic_DNA"/>
</dbReference>
<feature type="non-terminal residue" evidence="2">
    <location>
        <position position="325"/>
    </location>
</feature>
<feature type="compositionally biased region" description="Low complexity" evidence="1">
    <location>
        <begin position="37"/>
        <end position="51"/>
    </location>
</feature>
<dbReference type="Gene3D" id="1.25.40.20">
    <property type="entry name" value="Ankyrin repeat-containing domain"/>
    <property type="match status" value="1"/>
</dbReference>
<comment type="caution">
    <text evidence="2">The sequence shown here is derived from an EMBL/GenBank/DDBJ whole genome shotgun (WGS) entry which is preliminary data.</text>
</comment>
<protein>
    <submittedName>
        <fullName evidence="2">Uncharacterized protein</fullName>
    </submittedName>
</protein>
<dbReference type="Proteomes" id="UP000626109">
    <property type="component" value="Unassembled WGS sequence"/>
</dbReference>
<reference evidence="2" key="1">
    <citation type="submission" date="2021-02" db="EMBL/GenBank/DDBJ databases">
        <authorList>
            <person name="Dougan E. K."/>
            <person name="Rhodes N."/>
            <person name="Thang M."/>
            <person name="Chan C."/>
        </authorList>
    </citation>
    <scope>NUCLEOTIDE SEQUENCE</scope>
</reference>
<evidence type="ECO:0000313" key="3">
    <source>
        <dbReference type="Proteomes" id="UP000626109"/>
    </source>
</evidence>
<sequence length="325" mass="35514">GCFADHRFPDHRQEPSFVSNRCYCCCCRMSVVLTPRSLSPQTPRSSSSSQRFCSPEPTRQASSPPPRLLPVFNLEAALLSACGERVRRALRQEPEAIGQHIWHEVGGFALPLVKALRGKVSLSVVTALLEAGARADEPPGSAETAPLAALAEGTPRKKEFPITALTGGVEDLGHGRILEDIGQGRLSELQTAAMAWQTWFPNQTAALAWQPWSPTQFSLLEEPPDDEEIRIEVARCLLKAGADPQRRSSNATETQTAADLAEAAGRHRLARLLRRADGLRCCQVLEAMWGKRASNQKDHNCLLDLPVALQGGLLTFLGERHRAGH</sequence>
<dbReference type="AlphaFoldDB" id="A0A813KA28"/>
<organism evidence="2 3">
    <name type="scientific">Polarella glacialis</name>
    <name type="common">Dinoflagellate</name>
    <dbReference type="NCBI Taxonomy" id="89957"/>
    <lineage>
        <taxon>Eukaryota</taxon>
        <taxon>Sar</taxon>
        <taxon>Alveolata</taxon>
        <taxon>Dinophyceae</taxon>
        <taxon>Suessiales</taxon>
        <taxon>Suessiaceae</taxon>
        <taxon>Polarella</taxon>
    </lineage>
</organism>
<dbReference type="InterPro" id="IPR036770">
    <property type="entry name" value="Ankyrin_rpt-contain_sf"/>
</dbReference>
<proteinExistence type="predicted"/>
<name>A0A813KA28_POLGL</name>
<evidence type="ECO:0000256" key="1">
    <source>
        <dbReference type="SAM" id="MobiDB-lite"/>
    </source>
</evidence>
<feature type="region of interest" description="Disordered" evidence="1">
    <location>
        <begin position="37"/>
        <end position="67"/>
    </location>
</feature>
<evidence type="ECO:0000313" key="2">
    <source>
        <dbReference type="EMBL" id="CAE8698359.1"/>
    </source>
</evidence>